<dbReference type="GO" id="GO:0004386">
    <property type="term" value="F:helicase activity"/>
    <property type="evidence" value="ECO:0007669"/>
    <property type="project" value="UniProtKB-KW"/>
</dbReference>
<evidence type="ECO:0000256" key="1">
    <source>
        <dbReference type="SAM" id="Phobius"/>
    </source>
</evidence>
<feature type="transmembrane region" description="Helical" evidence="1">
    <location>
        <begin position="710"/>
        <end position="730"/>
    </location>
</feature>
<dbReference type="PROSITE" id="PS51192">
    <property type="entry name" value="HELICASE_ATP_BIND_1"/>
    <property type="match status" value="1"/>
</dbReference>
<keyword evidence="1" id="KW-0812">Transmembrane</keyword>
<protein>
    <submittedName>
        <fullName evidence="3">DEAD/DEAH box helicase</fullName>
    </submittedName>
</protein>
<dbReference type="InterPro" id="IPR006935">
    <property type="entry name" value="Helicase/UvrB_N"/>
</dbReference>
<keyword evidence="3" id="KW-0067">ATP-binding</keyword>
<dbReference type="InterPro" id="IPR014001">
    <property type="entry name" value="Helicase_ATP-bd"/>
</dbReference>
<keyword evidence="3" id="KW-0378">Hydrolase</keyword>
<dbReference type="InterPro" id="IPR050742">
    <property type="entry name" value="Helicase_Restrict-Modif_Enz"/>
</dbReference>
<keyword evidence="3" id="KW-0547">Nucleotide-binding</keyword>
<accession>A0AAD0YLU9</accession>
<dbReference type="PANTHER" id="PTHR47396">
    <property type="entry name" value="TYPE I RESTRICTION ENZYME ECOKI R PROTEIN"/>
    <property type="match status" value="1"/>
</dbReference>
<dbReference type="EMBL" id="CP033923">
    <property type="protein sequence ID" value="AZA92227.1"/>
    <property type="molecule type" value="Genomic_DNA"/>
</dbReference>
<dbReference type="GO" id="GO:0005524">
    <property type="term" value="F:ATP binding"/>
    <property type="evidence" value="ECO:0007669"/>
    <property type="project" value="InterPro"/>
</dbReference>
<name>A0AAD0YLU9_CHRNA</name>
<dbReference type="Pfam" id="PF04851">
    <property type="entry name" value="ResIII"/>
    <property type="match status" value="1"/>
</dbReference>
<dbReference type="GO" id="GO:0005829">
    <property type="term" value="C:cytosol"/>
    <property type="evidence" value="ECO:0007669"/>
    <property type="project" value="TreeGrafter"/>
</dbReference>
<dbReference type="RefSeq" id="WP_123858933.1">
    <property type="nucleotide sequence ID" value="NZ_CP033923.1"/>
</dbReference>
<dbReference type="Gene3D" id="3.40.50.300">
    <property type="entry name" value="P-loop containing nucleotide triphosphate hydrolases"/>
    <property type="match status" value="2"/>
</dbReference>
<dbReference type="InterPro" id="IPR027417">
    <property type="entry name" value="P-loop_NTPase"/>
</dbReference>
<dbReference type="KEGG" id="cnk:EG343_17200"/>
<sequence>MNVFPKNTTFKYNWRTYQRKFLDHLDEYLIDNHLHVSAPPGSGKTVLGLEVMLRLGKPTLIVAPTLAIKNQWIQRFCELFLNIESVPEWISSDIRKPGIITVTTYQGIHAASETNEEEEVTIRKSPKVPASEIIKRLQKQKIGTLILDEAHHLKNAWWRSLMELKDKIEPTVVSLTATPPFDVSGTEWQKYIQLNGPIDVEISVPELMIEGDLCPHQDLVHFVLPSQEEQKKIEYYHEQALVFFEEIKKDEVFLNAIEQHPVYQNPLEHLDWIYENISSYTSGLVYLHFRGKEIPDVHFEIIGDQQKYIPEFDFFWMEELLDFYLLIDEVHFKNYQDHRTDLENRLKRHGFLDQKTLSFFNSKNVNQILNSSIGKLQGIKDIVDFEFSVLKDNLRMVILTDFIKKEYLSYGTENMLKLDKIGAVPIFEKLRRENFQQKKIGILTGSLVIIPASTKSVFEELCMKKVLFGVGLSPLSYDPNYLMVSLTEQAKHDIVHIITEIFQHGGIHVLIGTKSLLGEGWDAPKMNTLILASFISSFVLSNQMRGRVIRTDKDIPHKTGNIWHLVCFDSKDEIGGQDLNIMKRRFKTFVGISNKDIPTIENNFERLNTKTIENNEGIGEINQTFFVLAQDRENLINRWRKALNLGNILVEEIQVPTINMTAMKDVKMNYIGEMSSNMVKVMASSVLLFWQNLLLGIFRNFQAIDSVKTFSLFASLFGLAGFVVYGRKLYISAKQYWRYRDIGNQLGAIAEVVLYSLVNERVIRTSLEQLSIISSSNGKEGAFCYLKGGSQYENTQFIQTLQEMVSPIDNPRYVMRHKKRSFLLKKEQYFPVPEIFAKNKKSAEFFTKTWNKAVGTSELIFTRTIEGRKILLKLRFEALLKRNGRIEHLHKWTR</sequence>
<dbReference type="CDD" id="cd18785">
    <property type="entry name" value="SF2_C"/>
    <property type="match status" value="1"/>
</dbReference>
<keyword evidence="3" id="KW-0347">Helicase</keyword>
<dbReference type="PANTHER" id="PTHR47396:SF1">
    <property type="entry name" value="ATP-DEPENDENT HELICASE IRC3-RELATED"/>
    <property type="match status" value="1"/>
</dbReference>
<proteinExistence type="predicted"/>
<reference evidence="3 4" key="1">
    <citation type="submission" date="2018-11" db="EMBL/GenBank/DDBJ databases">
        <title>Proposal to divide the Flavobacteriaceae and reorganize its genera based on Amino Acid Identity values calculated from whole genome sequences.</title>
        <authorList>
            <person name="Nicholson A.C."/>
            <person name="Gulvik C.A."/>
            <person name="Whitney A.M."/>
            <person name="Humrighouse B.W."/>
            <person name="Bell M."/>
            <person name="Holmes B."/>
            <person name="Steigerwalt A.G."/>
            <person name="Villarma A."/>
            <person name="Sheth M."/>
            <person name="Batra D."/>
            <person name="Pryor J."/>
            <person name="Bernardet J.-F."/>
            <person name="Hugo C."/>
            <person name="Kampfer P."/>
            <person name="Newman J."/>
            <person name="McQuiston J.R."/>
        </authorList>
    </citation>
    <scope>NUCLEOTIDE SEQUENCE [LARGE SCALE GENOMIC DNA]</scope>
    <source>
        <strain evidence="3 4">G0041</strain>
    </source>
</reference>
<gene>
    <name evidence="3" type="ORF">EG343_17200</name>
</gene>
<dbReference type="GO" id="GO:0016787">
    <property type="term" value="F:hydrolase activity"/>
    <property type="evidence" value="ECO:0007669"/>
    <property type="project" value="InterPro"/>
</dbReference>
<evidence type="ECO:0000259" key="2">
    <source>
        <dbReference type="PROSITE" id="PS51192"/>
    </source>
</evidence>
<keyword evidence="4" id="KW-1185">Reference proteome</keyword>
<dbReference type="SUPFAM" id="SSF52540">
    <property type="entry name" value="P-loop containing nucleoside triphosphate hydrolases"/>
    <property type="match status" value="1"/>
</dbReference>
<organism evidence="3 4">
    <name type="scientific">Chryseobacterium nakagawai</name>
    <dbReference type="NCBI Taxonomy" id="1241982"/>
    <lineage>
        <taxon>Bacteria</taxon>
        <taxon>Pseudomonadati</taxon>
        <taxon>Bacteroidota</taxon>
        <taxon>Flavobacteriia</taxon>
        <taxon>Flavobacteriales</taxon>
        <taxon>Weeksellaceae</taxon>
        <taxon>Chryseobacterium group</taxon>
        <taxon>Chryseobacterium</taxon>
    </lineage>
</organism>
<feature type="domain" description="Helicase ATP-binding" evidence="2">
    <location>
        <begin position="25"/>
        <end position="197"/>
    </location>
</feature>
<dbReference type="Proteomes" id="UP000278288">
    <property type="component" value="Chromosome"/>
</dbReference>
<keyword evidence="1" id="KW-0472">Membrane</keyword>
<dbReference type="GO" id="GO:0003677">
    <property type="term" value="F:DNA binding"/>
    <property type="evidence" value="ECO:0007669"/>
    <property type="project" value="InterPro"/>
</dbReference>
<dbReference type="SMART" id="SM00487">
    <property type="entry name" value="DEXDc"/>
    <property type="match status" value="1"/>
</dbReference>
<evidence type="ECO:0000313" key="3">
    <source>
        <dbReference type="EMBL" id="AZA92227.1"/>
    </source>
</evidence>
<evidence type="ECO:0000313" key="4">
    <source>
        <dbReference type="Proteomes" id="UP000278288"/>
    </source>
</evidence>
<keyword evidence="1" id="KW-1133">Transmembrane helix</keyword>
<dbReference type="AlphaFoldDB" id="A0AAD0YLU9"/>